<evidence type="ECO:0000313" key="2">
    <source>
        <dbReference type="EMBL" id="EGJ71695.1"/>
    </source>
</evidence>
<feature type="chain" id="PRO_5003309387" description="DUF4465 domain-containing protein" evidence="1">
    <location>
        <begin position="26"/>
        <end position="288"/>
    </location>
</feature>
<evidence type="ECO:0000313" key="3">
    <source>
        <dbReference type="Proteomes" id="UP000018439"/>
    </source>
</evidence>
<accession>F3ZPV8</accession>
<reference evidence="2 3" key="1">
    <citation type="journal article" date="2011" name="Stand. Genomic Sci.">
        <title>Non-contiguous finished genome sequence of Bacteroides coprosuis type strain (PC139).</title>
        <authorList>
            <person name="Land M."/>
            <person name="Held B."/>
            <person name="Gronow S."/>
            <person name="Abt B."/>
            <person name="Lucas S."/>
            <person name="Del Rio T.G."/>
            <person name="Nolan M."/>
            <person name="Tice H."/>
            <person name="Cheng J.F."/>
            <person name="Pitluck S."/>
            <person name="Liolios K."/>
            <person name="Pagani I."/>
            <person name="Ivanova N."/>
            <person name="Mavromatis K."/>
            <person name="Mikhailova N."/>
            <person name="Pati A."/>
            <person name="Tapia R."/>
            <person name="Han C."/>
            <person name="Goodwin L."/>
            <person name="Chen A."/>
            <person name="Palaniappan K."/>
            <person name="Hauser L."/>
            <person name="Brambilla E.M."/>
            <person name="Rohde M."/>
            <person name="Goker M."/>
            <person name="Detter J.C."/>
            <person name="Woyke T."/>
            <person name="Bristow J."/>
            <person name="Eisen J.A."/>
            <person name="Markowitz V."/>
            <person name="Hugenholtz P."/>
            <person name="Kyrpides N.C."/>
            <person name="Klenk H.P."/>
            <person name="Lapidus A."/>
        </authorList>
    </citation>
    <scope>NUCLEOTIDE SEQUENCE</scope>
    <source>
        <strain evidence="2 3">DSM 18011</strain>
    </source>
</reference>
<organism evidence="2 3">
    <name type="scientific">Bacteroides coprosuis DSM 18011</name>
    <dbReference type="NCBI Taxonomy" id="679937"/>
    <lineage>
        <taxon>Bacteria</taxon>
        <taxon>Pseudomonadati</taxon>
        <taxon>Bacteroidota</taxon>
        <taxon>Bacteroidia</taxon>
        <taxon>Bacteroidales</taxon>
        <taxon>Bacteroidaceae</taxon>
        <taxon>Bacteroides</taxon>
    </lineage>
</organism>
<sequence length="288" mass="32408">MRKHFTFLSKFFAATLFLAAFTACTSDNEPCDEGCGEKVIFTETFDGAEAILSGPTAAGENLNEDFTDKEGFVRFKENKNHKDIWYGINADAEGLVNAWNGGVWLSNYHTFDVEGNTDWYSFTNQSSVYNAKAASGKNFAVIYGMKNKFGGDYAKIYMKEGLGYHFLSMKVCNSAYTAGVALYGNDFSDGSMKEKGGYLYLLVKGYKDGKVLTDTNGKEIIDRFTLMDFRNKKEIFVKDWTDFFLTNVHKHEVDYIEFSMEGSDSQTTLGLNTPAYACIDDLQYGYKK</sequence>
<dbReference type="AlphaFoldDB" id="F3ZPV8"/>
<dbReference type="EMBL" id="CM001167">
    <property type="protein sequence ID" value="EGJ71695.1"/>
    <property type="molecule type" value="Genomic_DNA"/>
</dbReference>
<name>F3ZPV8_9BACE</name>
<dbReference type="Gene3D" id="2.60.120.1350">
    <property type="entry name" value="Protein of unknown function DUF4465"/>
    <property type="match status" value="1"/>
</dbReference>
<dbReference type="HOGENOM" id="CLU_865549_0_0_10"/>
<protein>
    <recommendedName>
        <fullName evidence="4">DUF4465 domain-containing protein</fullName>
    </recommendedName>
</protein>
<keyword evidence="1" id="KW-0732">Signal</keyword>
<evidence type="ECO:0000256" key="1">
    <source>
        <dbReference type="SAM" id="SignalP"/>
    </source>
</evidence>
<feature type="signal peptide" evidence="1">
    <location>
        <begin position="1"/>
        <end position="25"/>
    </location>
</feature>
<dbReference type="eggNOG" id="ENOG502Z8JP">
    <property type="taxonomic scope" value="Bacteria"/>
</dbReference>
<keyword evidence="3" id="KW-1185">Reference proteome</keyword>
<dbReference type="Proteomes" id="UP000018439">
    <property type="component" value="Chromosome"/>
</dbReference>
<dbReference type="PROSITE" id="PS51257">
    <property type="entry name" value="PROKAR_LIPOPROTEIN"/>
    <property type="match status" value="1"/>
</dbReference>
<gene>
    <name evidence="2" type="ORF">Bcop_1501</name>
</gene>
<proteinExistence type="predicted"/>
<dbReference type="STRING" id="679937.Bcop_1501"/>
<dbReference type="InterPro" id="IPR027828">
    <property type="entry name" value="DUF4465"/>
</dbReference>
<dbReference type="Pfam" id="PF14717">
    <property type="entry name" value="DUF4465"/>
    <property type="match status" value="1"/>
</dbReference>
<evidence type="ECO:0008006" key="4">
    <source>
        <dbReference type="Google" id="ProtNLM"/>
    </source>
</evidence>